<reference evidence="2 3" key="1">
    <citation type="journal article" date="2023" name="Plants (Basel)">
        <title>Bridging the Gap: Combining Genomics and Transcriptomics Approaches to Understand Stylosanthes scabra, an Orphan Legume from the Brazilian Caatinga.</title>
        <authorList>
            <person name="Ferreira-Neto J.R.C."/>
            <person name="da Silva M.D."/>
            <person name="Binneck E."/>
            <person name="de Melo N.F."/>
            <person name="da Silva R.H."/>
            <person name="de Melo A.L.T.M."/>
            <person name="Pandolfi V."/>
            <person name="Bustamante F.O."/>
            <person name="Brasileiro-Vidal A.C."/>
            <person name="Benko-Iseppon A.M."/>
        </authorList>
    </citation>
    <scope>NUCLEOTIDE SEQUENCE [LARGE SCALE GENOMIC DNA]</scope>
    <source>
        <tissue evidence="2">Leaves</tissue>
    </source>
</reference>
<gene>
    <name evidence="2" type="ORF">PIB30_047610</name>
</gene>
<dbReference type="Proteomes" id="UP001341840">
    <property type="component" value="Unassembled WGS sequence"/>
</dbReference>
<evidence type="ECO:0000313" key="2">
    <source>
        <dbReference type="EMBL" id="MED6110935.1"/>
    </source>
</evidence>
<evidence type="ECO:0000313" key="3">
    <source>
        <dbReference type="Proteomes" id="UP001341840"/>
    </source>
</evidence>
<comment type="caution">
    <text evidence="2">The sequence shown here is derived from an EMBL/GenBank/DDBJ whole genome shotgun (WGS) entry which is preliminary data.</text>
</comment>
<evidence type="ECO:0000256" key="1">
    <source>
        <dbReference type="SAM" id="MobiDB-lite"/>
    </source>
</evidence>
<sequence length="68" mass="7486">MPDPYVIVSEPAPAPPPQDRTVADPDADDEGAPRGRGRRVIRRRDCGTGATCRDLNASRRANTRQQMQ</sequence>
<protein>
    <submittedName>
        <fullName evidence="2">Uncharacterized protein</fullName>
    </submittedName>
</protein>
<accession>A0ABU6QG92</accession>
<feature type="region of interest" description="Disordered" evidence="1">
    <location>
        <begin position="1"/>
        <end position="43"/>
    </location>
</feature>
<feature type="region of interest" description="Disordered" evidence="1">
    <location>
        <begin position="49"/>
        <end position="68"/>
    </location>
</feature>
<organism evidence="2 3">
    <name type="scientific">Stylosanthes scabra</name>
    <dbReference type="NCBI Taxonomy" id="79078"/>
    <lineage>
        <taxon>Eukaryota</taxon>
        <taxon>Viridiplantae</taxon>
        <taxon>Streptophyta</taxon>
        <taxon>Embryophyta</taxon>
        <taxon>Tracheophyta</taxon>
        <taxon>Spermatophyta</taxon>
        <taxon>Magnoliopsida</taxon>
        <taxon>eudicotyledons</taxon>
        <taxon>Gunneridae</taxon>
        <taxon>Pentapetalae</taxon>
        <taxon>rosids</taxon>
        <taxon>fabids</taxon>
        <taxon>Fabales</taxon>
        <taxon>Fabaceae</taxon>
        <taxon>Papilionoideae</taxon>
        <taxon>50 kb inversion clade</taxon>
        <taxon>dalbergioids sensu lato</taxon>
        <taxon>Dalbergieae</taxon>
        <taxon>Pterocarpus clade</taxon>
        <taxon>Stylosanthes</taxon>
    </lineage>
</organism>
<feature type="compositionally biased region" description="Polar residues" evidence="1">
    <location>
        <begin position="59"/>
        <end position="68"/>
    </location>
</feature>
<keyword evidence="3" id="KW-1185">Reference proteome</keyword>
<name>A0ABU6QG92_9FABA</name>
<dbReference type="EMBL" id="JASCZI010000306">
    <property type="protein sequence ID" value="MED6110935.1"/>
    <property type="molecule type" value="Genomic_DNA"/>
</dbReference>
<proteinExistence type="predicted"/>